<evidence type="ECO:0000256" key="4">
    <source>
        <dbReference type="ARBA" id="ARBA00023136"/>
    </source>
</evidence>
<dbReference type="PANTHER" id="PTHR38776">
    <property type="entry name" value="MLTA-INTERACTING PROTEIN-RELATED"/>
    <property type="match status" value="1"/>
</dbReference>
<dbReference type="GO" id="GO:0009252">
    <property type="term" value="P:peptidoglycan biosynthetic process"/>
    <property type="evidence" value="ECO:0007669"/>
    <property type="project" value="TreeGrafter"/>
</dbReference>
<gene>
    <name evidence="7" type="primary">mipA_2</name>
    <name evidence="7" type="ORF">NCTC8500_05860</name>
</gene>
<evidence type="ECO:0000256" key="2">
    <source>
        <dbReference type="ARBA" id="ARBA00005722"/>
    </source>
</evidence>
<dbReference type="PANTHER" id="PTHR38776:SF1">
    <property type="entry name" value="MLTA-INTERACTING PROTEIN-RELATED"/>
    <property type="match status" value="1"/>
</dbReference>
<evidence type="ECO:0000256" key="6">
    <source>
        <dbReference type="SAM" id="SignalP"/>
    </source>
</evidence>
<accession>A0A377E234</accession>
<protein>
    <submittedName>
        <fullName evidence="7">Putative scaffolding protein</fullName>
    </submittedName>
</protein>
<evidence type="ECO:0000313" key="7">
    <source>
        <dbReference type="EMBL" id="STM41922.1"/>
    </source>
</evidence>
<comment type="subcellular location">
    <subcellularLocation>
        <location evidence="1">Cell outer membrane</location>
    </subcellularLocation>
</comment>
<keyword evidence="4" id="KW-0472">Membrane</keyword>
<reference evidence="7 8" key="1">
    <citation type="submission" date="2018-06" db="EMBL/GenBank/DDBJ databases">
        <authorList>
            <consortium name="Pathogen Informatics"/>
            <person name="Doyle S."/>
        </authorList>
    </citation>
    <scope>NUCLEOTIDE SEQUENCE [LARGE SCALE GENOMIC DNA]</scope>
    <source>
        <strain evidence="7 8">NCTC8500</strain>
    </source>
</reference>
<dbReference type="AlphaFoldDB" id="A0A377E234"/>
<evidence type="ECO:0000256" key="1">
    <source>
        <dbReference type="ARBA" id="ARBA00004442"/>
    </source>
</evidence>
<evidence type="ECO:0000313" key="8">
    <source>
        <dbReference type="Proteomes" id="UP000254429"/>
    </source>
</evidence>
<dbReference type="InterPro" id="IPR010583">
    <property type="entry name" value="MipA"/>
</dbReference>
<name>A0A377E234_ECOLX</name>
<organism evidence="7 8">
    <name type="scientific">Escherichia coli</name>
    <dbReference type="NCBI Taxonomy" id="562"/>
    <lineage>
        <taxon>Bacteria</taxon>
        <taxon>Pseudomonadati</taxon>
        <taxon>Pseudomonadota</taxon>
        <taxon>Gammaproteobacteria</taxon>
        <taxon>Enterobacterales</taxon>
        <taxon>Enterobacteriaceae</taxon>
        <taxon>Escherichia</taxon>
    </lineage>
</organism>
<dbReference type="GO" id="GO:0009279">
    <property type="term" value="C:cell outer membrane"/>
    <property type="evidence" value="ECO:0007669"/>
    <property type="project" value="UniProtKB-SubCell"/>
</dbReference>
<feature type="chain" id="PRO_5016854666" evidence="6">
    <location>
        <begin position="22"/>
        <end position="285"/>
    </location>
</feature>
<dbReference type="Proteomes" id="UP000254429">
    <property type="component" value="Unassembled WGS sequence"/>
</dbReference>
<feature type="signal peptide" evidence="6">
    <location>
        <begin position="1"/>
        <end position="21"/>
    </location>
</feature>
<proteinExistence type="inferred from homology"/>
<evidence type="ECO:0000256" key="5">
    <source>
        <dbReference type="ARBA" id="ARBA00023237"/>
    </source>
</evidence>
<evidence type="ECO:0000256" key="3">
    <source>
        <dbReference type="ARBA" id="ARBA00022729"/>
    </source>
</evidence>
<keyword evidence="3 6" id="KW-0732">Signal</keyword>
<dbReference type="EMBL" id="UGFG01000001">
    <property type="protein sequence ID" value="STM41922.1"/>
    <property type="molecule type" value="Genomic_DNA"/>
</dbReference>
<keyword evidence="5" id="KW-0998">Cell outer membrane</keyword>
<comment type="similarity">
    <text evidence="2">Belongs to the MipA/OmpV family.</text>
</comment>
<dbReference type="Pfam" id="PF06629">
    <property type="entry name" value="MipA"/>
    <property type="match status" value="1"/>
</dbReference>
<sequence>MLINRNIVALFALPFMASATASELSIGAGAAYNESPYRGYNENTKAIPLISYEGDTFYVRQTTLGFILSQSEKNELSLTASWMPLEFDPTDNDDYAMQQLDKRDSTAMAGVAWYHHERWGTVKASAAADVLDNSNGWVGELSVFHKMQIGRLSLTPALGVLYYDENFSDYYYGISESESRRSGLASYSAQDAWVPYVSLTAKYPIGEHVVLMASAGYSELPEEITDSPMIDRNESFTFVTGVSWRFLIHRWMSVRLVLRRNATKVVALDCSVHTGNLASESGSYG</sequence>